<evidence type="ECO:0000256" key="1">
    <source>
        <dbReference type="ARBA" id="ARBA00004141"/>
    </source>
</evidence>
<evidence type="ECO:0000256" key="8">
    <source>
        <dbReference type="SAM" id="Phobius"/>
    </source>
</evidence>
<feature type="region of interest" description="Disordered" evidence="7">
    <location>
        <begin position="1187"/>
        <end position="1241"/>
    </location>
</feature>
<keyword evidence="4 8" id="KW-0812">Transmembrane</keyword>
<feature type="domain" description="CSC1/OSCA1-like cytosolic" evidence="11">
    <location>
        <begin position="563"/>
        <end position="732"/>
    </location>
</feature>
<dbReference type="Proteomes" id="UP000612055">
    <property type="component" value="Unassembled WGS sequence"/>
</dbReference>
<evidence type="ECO:0000256" key="4">
    <source>
        <dbReference type="ARBA" id="ARBA00022692"/>
    </source>
</evidence>
<comment type="caution">
    <text evidence="12">The sequence shown here is derived from an EMBL/GenBank/DDBJ whole genome shotgun (WGS) entry which is preliminary data.</text>
</comment>
<sequence>MAAGSAAVLSNFIINLCVWAGCFGTFTLIRVKPWCKRFFASRRYAKDIDLKPKRLPNTLVAWIWPVMTYEEERIIDEIGLDGAMYLRVLRFGFVMFLAISAFVCITILPTNLTSNYIQTLLYQQTYSVGDLTLEDMGNGTLLVDNTYLVPGTFVNATSNSSGYYNFTLPISPAEMVFNTTLVTDFRNDTPVRVRPTNSTLSYFSVQIDEAGAVWRCPVPYGVNSTDFDRSAYPENATECVESSPSKQQEYKFTDFDKYSLANVENGSAKMWVHMIATYIVCAFVLWMLWKYNKESVYLRLLFLGNSKRGGPTHTVLVTDIPGIYGAVAKGLKAERQRQKSSSSLKSQASGGVNMKDNSLYGNGAPSVSAQVDDGVVIGTPVANGRGGANGHLAQPPPPPPPLPPPPPPEPVNGKHVTIAADAQPPPPNPFARAAGEAGEAIHDAAKEVVQKTKDFKELMVDGTMPTAPSMTPGSYRLTADVDPRYAATGGKLEQARIGRTREELLAELQIIEPEPETLPAGYCVDNRPRKPDRRTTKRYAYDVTSEALLAITEAKRKLKGDAVRGIPPLTPQQLVAQEFSLVYGPANIAAVNMIADTRTLEPLVNEYNKLMQAFEDWLEMAKLRLKLRKSLAMPTTTLLCMLYGDWEYTKKFNTKWFKKVDSLEFWQARLEWLKGRIAEEQVLCAMKVAPSAFVTFNTRMASAVAYSSLHWHGENDWRVTSAPAPFEVVWGNLRMLMPVKSARTLFIWIVYWLMALFFMIPVSAVQLLIESPKLAAGPLTEAPLKQLFEAIVPSLAMKIFLAIVPMILRFFAYFQGCTSLSEIDFSVVGRYFLFQVIVLFFGNVVAGSFFNQIKQWVEDPASVITVLGQSIPMQSTFFITYLLTNGLGAKSLAFIRAPAFAIFWVLSKFAGSPRARQRMWMYQYTDNGTNVPEHTLAILLGLVFSCINPIAAVAAFAYFFVQYTGESYNNLYVYRRAYESGGRLWKTVYNQIMTCMYIMQITMIGLLAIKKFKFIPILIPLPIISVGCHIGTLGLFNRPWTVTALHDAAEMDMLEADQRREQLLAAAREERKKQYMKRKREYDAACRKAEAEGNPSPPPSDFDLDKPLHGGRAEKLLLESLSGDGFAMNSKEKEEIAEMYKNPVFKVHLEDVQRLVVLKDEVAARLPRLNDWVTKYKRYQRAVAWAKKRGRTDVEPPPPMPQDLTIFDEDPGLVDSDHEDGQTERSDASEGGDDMPGLAKV</sequence>
<dbReference type="GO" id="GO:0005227">
    <property type="term" value="F:calcium-activated cation channel activity"/>
    <property type="evidence" value="ECO:0007669"/>
    <property type="project" value="InterPro"/>
</dbReference>
<feature type="transmembrane region" description="Helical" evidence="8">
    <location>
        <begin position="1014"/>
        <end position="1036"/>
    </location>
</feature>
<dbReference type="PANTHER" id="PTHR13018">
    <property type="entry name" value="PROBABLE MEMBRANE PROTEIN DUF221-RELATED"/>
    <property type="match status" value="1"/>
</dbReference>
<feature type="transmembrane region" description="Helical" evidence="8">
    <location>
        <begin position="6"/>
        <end position="29"/>
    </location>
</feature>
<feature type="transmembrane region" description="Helical" evidence="8">
    <location>
        <begin position="790"/>
        <end position="812"/>
    </location>
</feature>
<feature type="region of interest" description="Disordered" evidence="7">
    <location>
        <begin position="377"/>
        <end position="433"/>
    </location>
</feature>
<dbReference type="InterPro" id="IPR027815">
    <property type="entry name" value="CSC1/OSCA1-like_cyt"/>
</dbReference>
<feature type="transmembrane region" description="Helical" evidence="8">
    <location>
        <begin position="88"/>
        <end position="108"/>
    </location>
</feature>
<feature type="region of interest" description="Disordered" evidence="7">
    <location>
        <begin position="334"/>
        <end position="365"/>
    </location>
</feature>
<reference evidence="12" key="1">
    <citation type="journal article" date="2020" name="bioRxiv">
        <title>Comparative genomics of Chlamydomonas.</title>
        <authorList>
            <person name="Craig R.J."/>
            <person name="Hasan A.R."/>
            <person name="Ness R.W."/>
            <person name="Keightley P.D."/>
        </authorList>
    </citation>
    <scope>NUCLEOTIDE SEQUENCE</scope>
    <source>
        <strain evidence="12">CCAP 11/70</strain>
    </source>
</reference>
<organism evidence="12 13">
    <name type="scientific">Edaphochlamys debaryana</name>
    <dbReference type="NCBI Taxonomy" id="47281"/>
    <lineage>
        <taxon>Eukaryota</taxon>
        <taxon>Viridiplantae</taxon>
        <taxon>Chlorophyta</taxon>
        <taxon>core chlorophytes</taxon>
        <taxon>Chlorophyceae</taxon>
        <taxon>CS clade</taxon>
        <taxon>Chlamydomonadales</taxon>
        <taxon>Chlamydomonadales incertae sedis</taxon>
        <taxon>Edaphochlamys</taxon>
    </lineage>
</organism>
<dbReference type="InterPro" id="IPR032880">
    <property type="entry name" value="CSC1/OSCA1-like_N"/>
</dbReference>
<name>A0A835XGS1_9CHLO</name>
<evidence type="ECO:0000313" key="13">
    <source>
        <dbReference type="Proteomes" id="UP000612055"/>
    </source>
</evidence>
<dbReference type="Pfam" id="PF13967">
    <property type="entry name" value="RSN1_TM"/>
    <property type="match status" value="2"/>
</dbReference>
<dbReference type="Pfam" id="PF02714">
    <property type="entry name" value="RSN1_7TM"/>
    <property type="match status" value="1"/>
</dbReference>
<feature type="transmembrane region" description="Helical" evidence="8">
    <location>
        <begin position="745"/>
        <end position="769"/>
    </location>
</feature>
<dbReference type="GO" id="GO:0005886">
    <property type="term" value="C:plasma membrane"/>
    <property type="evidence" value="ECO:0007669"/>
    <property type="project" value="TreeGrafter"/>
</dbReference>
<dbReference type="InterPro" id="IPR003864">
    <property type="entry name" value="CSC1/OSCA1-like_7TM"/>
</dbReference>
<evidence type="ECO:0000256" key="7">
    <source>
        <dbReference type="SAM" id="MobiDB-lite"/>
    </source>
</evidence>
<evidence type="ECO:0000313" key="12">
    <source>
        <dbReference type="EMBL" id="KAG2482061.1"/>
    </source>
</evidence>
<dbReference type="AlphaFoldDB" id="A0A835XGS1"/>
<evidence type="ECO:0000259" key="10">
    <source>
        <dbReference type="Pfam" id="PF13967"/>
    </source>
</evidence>
<feature type="compositionally biased region" description="Low complexity" evidence="7">
    <location>
        <begin position="339"/>
        <end position="349"/>
    </location>
</feature>
<dbReference type="EMBL" id="JAEHOE010000274">
    <property type="protein sequence ID" value="KAG2482061.1"/>
    <property type="molecule type" value="Genomic_DNA"/>
</dbReference>
<feature type="transmembrane region" description="Helical" evidence="8">
    <location>
        <begin position="988"/>
        <end position="1007"/>
    </location>
</feature>
<gene>
    <name evidence="12" type="ORF">HYH03_018987</name>
</gene>
<evidence type="ECO:0000256" key="2">
    <source>
        <dbReference type="ARBA" id="ARBA00007779"/>
    </source>
</evidence>
<evidence type="ECO:0000256" key="5">
    <source>
        <dbReference type="ARBA" id="ARBA00022989"/>
    </source>
</evidence>
<keyword evidence="6 8" id="KW-0472">Membrane</keyword>
<feature type="compositionally biased region" description="Polar residues" evidence="7">
    <location>
        <begin position="355"/>
        <end position="365"/>
    </location>
</feature>
<keyword evidence="5 8" id="KW-1133">Transmembrane helix</keyword>
<keyword evidence="3" id="KW-0813">Transport</keyword>
<feature type="transmembrane region" description="Helical" evidence="8">
    <location>
        <begin position="863"/>
        <end position="883"/>
    </location>
</feature>
<feature type="compositionally biased region" description="Pro residues" evidence="7">
    <location>
        <begin position="394"/>
        <end position="410"/>
    </location>
</feature>
<feature type="transmembrane region" description="Helical" evidence="8">
    <location>
        <begin position="270"/>
        <end position="289"/>
    </location>
</feature>
<protein>
    <submittedName>
        <fullName evidence="12">Uncharacterized protein</fullName>
    </submittedName>
</protein>
<feature type="domain" description="CSC1/OSCA1-like N-terminal transmembrane" evidence="10">
    <location>
        <begin position="245"/>
        <end position="290"/>
    </location>
</feature>
<accession>A0A835XGS1</accession>
<dbReference type="Pfam" id="PF14703">
    <property type="entry name" value="PHM7_cyt"/>
    <property type="match status" value="1"/>
</dbReference>
<feature type="region of interest" description="Disordered" evidence="7">
    <location>
        <begin position="1087"/>
        <end position="1106"/>
    </location>
</feature>
<feature type="transmembrane region" description="Helical" evidence="8">
    <location>
        <begin position="936"/>
        <end position="961"/>
    </location>
</feature>
<evidence type="ECO:0000256" key="6">
    <source>
        <dbReference type="ARBA" id="ARBA00023136"/>
    </source>
</evidence>
<feature type="domain" description="CSC1/OSCA1-like N-terminal transmembrane" evidence="10">
    <location>
        <begin position="7"/>
        <end position="118"/>
    </location>
</feature>
<comment type="subcellular location">
    <subcellularLocation>
        <location evidence="1">Membrane</location>
        <topology evidence="1">Multi-pass membrane protein</topology>
    </subcellularLocation>
</comment>
<feature type="compositionally biased region" description="Basic and acidic residues" evidence="7">
    <location>
        <begin position="1215"/>
        <end position="1228"/>
    </location>
</feature>
<keyword evidence="13" id="KW-1185">Reference proteome</keyword>
<proteinExistence type="inferred from homology"/>
<dbReference type="PANTHER" id="PTHR13018:SF5">
    <property type="entry name" value="RE44586P"/>
    <property type="match status" value="1"/>
</dbReference>
<evidence type="ECO:0000256" key="3">
    <source>
        <dbReference type="ARBA" id="ARBA00022448"/>
    </source>
</evidence>
<evidence type="ECO:0000259" key="9">
    <source>
        <dbReference type="Pfam" id="PF02714"/>
    </source>
</evidence>
<comment type="similarity">
    <text evidence="2">Belongs to the CSC1 (TC 1.A.17) family.</text>
</comment>
<dbReference type="InterPro" id="IPR045122">
    <property type="entry name" value="Csc1-like"/>
</dbReference>
<evidence type="ECO:0000259" key="11">
    <source>
        <dbReference type="Pfam" id="PF14703"/>
    </source>
</evidence>
<feature type="transmembrane region" description="Helical" evidence="8">
    <location>
        <begin position="895"/>
        <end position="915"/>
    </location>
</feature>
<feature type="transmembrane region" description="Helical" evidence="8">
    <location>
        <begin position="832"/>
        <end position="851"/>
    </location>
</feature>
<feature type="domain" description="CSC1/OSCA1-like 7TM region" evidence="9">
    <location>
        <begin position="743"/>
        <end position="1007"/>
    </location>
</feature>
<dbReference type="OrthoDB" id="1689567at2759"/>